<reference evidence="2" key="1">
    <citation type="submission" date="2017-12" db="EMBL/GenBank/DDBJ databases">
        <authorList>
            <consortium name="DOE Joint Genome Institute"/>
            <person name="Mondo S.J."/>
            <person name="Kjaerbolling I."/>
            <person name="Vesth T.C."/>
            <person name="Frisvad J.C."/>
            <person name="Nybo J.L."/>
            <person name="Theobald S."/>
            <person name="Kuo A."/>
            <person name="Bowyer P."/>
            <person name="Matsuda Y."/>
            <person name="Lyhne E.K."/>
            <person name="Kogle M.E."/>
            <person name="Clum A."/>
            <person name="Lipzen A."/>
            <person name="Salamov A."/>
            <person name="Ngan C.Y."/>
            <person name="Daum C."/>
            <person name="Chiniquy J."/>
            <person name="Barry K."/>
            <person name="LaButti K."/>
            <person name="Haridas S."/>
            <person name="Simmons B.A."/>
            <person name="Magnuson J.K."/>
            <person name="Mortensen U.H."/>
            <person name="Larsen T.O."/>
            <person name="Grigoriev I.V."/>
            <person name="Baker S.E."/>
            <person name="Andersen M.R."/>
            <person name="Nordberg H.P."/>
            <person name="Cantor M.N."/>
            <person name="Hua S.X."/>
        </authorList>
    </citation>
    <scope>NUCLEOTIDE SEQUENCE [LARGE SCALE GENOMIC DNA]</scope>
    <source>
        <strain evidence="2">IBT 19404</strain>
    </source>
</reference>
<dbReference type="Pfam" id="PF20174">
    <property type="entry name" value="DUF6540"/>
    <property type="match status" value="1"/>
</dbReference>
<gene>
    <name evidence="1" type="ORF">BDW42DRAFT_166106</name>
</gene>
<keyword evidence="2" id="KW-1185">Reference proteome</keyword>
<dbReference type="Proteomes" id="UP000235023">
    <property type="component" value="Unassembled WGS sequence"/>
</dbReference>
<dbReference type="InterPro" id="IPR046670">
    <property type="entry name" value="DUF6540"/>
</dbReference>
<organism evidence="1 2">
    <name type="scientific">Aspergillus taichungensis</name>
    <dbReference type="NCBI Taxonomy" id="482145"/>
    <lineage>
        <taxon>Eukaryota</taxon>
        <taxon>Fungi</taxon>
        <taxon>Dikarya</taxon>
        <taxon>Ascomycota</taxon>
        <taxon>Pezizomycotina</taxon>
        <taxon>Eurotiomycetes</taxon>
        <taxon>Eurotiomycetidae</taxon>
        <taxon>Eurotiales</taxon>
        <taxon>Aspergillaceae</taxon>
        <taxon>Aspergillus</taxon>
        <taxon>Aspergillus subgen. Circumdati</taxon>
    </lineage>
</organism>
<proteinExistence type="predicted"/>
<evidence type="ECO:0000313" key="2">
    <source>
        <dbReference type="Proteomes" id="UP000235023"/>
    </source>
</evidence>
<name>A0A2J5HZ56_9EURO</name>
<dbReference type="AlphaFoldDB" id="A0A2J5HZ56"/>
<evidence type="ECO:0000313" key="1">
    <source>
        <dbReference type="EMBL" id="PLN82765.1"/>
    </source>
</evidence>
<protein>
    <submittedName>
        <fullName evidence="1">Uncharacterized protein</fullName>
    </submittedName>
</protein>
<dbReference type="EMBL" id="KZ559524">
    <property type="protein sequence ID" value="PLN82765.1"/>
    <property type="molecule type" value="Genomic_DNA"/>
</dbReference>
<dbReference type="OrthoDB" id="1658288at2759"/>
<sequence>MAMRTIYLVSDRQASFQRSHFSLFVPSAADPTMGTVIHVVGAPMAGYALEFKRNHSPASIPHSHEICPIGQVASAHIVDSTDAAAAPSIDCQPKGDIEIAAAQVPPPGISENFLAPVNDTTNRRCQEWTVEYVRHLASKGIIDASAVEIVQSRRDPPGHGIGLQPAGRH</sequence>
<accession>A0A2J5HZ56</accession>